<dbReference type="RefSeq" id="WP_073162464.1">
    <property type="nucleotide sequence ID" value="NZ_FQUW01000004.1"/>
</dbReference>
<feature type="domain" description="DUF7744" evidence="1">
    <location>
        <begin position="972"/>
        <end position="1071"/>
    </location>
</feature>
<dbReference type="InterPro" id="IPR007555">
    <property type="entry name" value="DUF499"/>
</dbReference>
<protein>
    <recommendedName>
        <fullName evidence="1">DUF7744 domain-containing protein</fullName>
    </recommendedName>
</protein>
<dbReference type="Pfam" id="PF24897">
    <property type="entry name" value="DUF7744"/>
    <property type="match status" value="1"/>
</dbReference>
<gene>
    <name evidence="2" type="ORF">SAMN02745218_00178</name>
</gene>
<evidence type="ECO:0000313" key="2">
    <source>
        <dbReference type="EMBL" id="SHE33851.1"/>
    </source>
</evidence>
<evidence type="ECO:0000259" key="1">
    <source>
        <dbReference type="Pfam" id="PF24897"/>
    </source>
</evidence>
<dbReference type="OrthoDB" id="9757917at2"/>
<accession>A0A1M4SNS3</accession>
<dbReference type="Pfam" id="PF04465">
    <property type="entry name" value="DUF499"/>
    <property type="match status" value="1"/>
</dbReference>
<reference evidence="3" key="1">
    <citation type="submission" date="2016-11" db="EMBL/GenBank/DDBJ databases">
        <authorList>
            <person name="Varghese N."/>
            <person name="Submissions S."/>
        </authorList>
    </citation>
    <scope>NUCLEOTIDE SEQUENCE [LARGE SCALE GENOMIC DNA]</scope>
    <source>
        <strain evidence="3">DSM 11792</strain>
    </source>
</reference>
<proteinExistence type="predicted"/>
<dbReference type="EMBL" id="FQUW01000004">
    <property type="protein sequence ID" value="SHE33851.1"/>
    <property type="molecule type" value="Genomic_DNA"/>
</dbReference>
<dbReference type="InterPro" id="IPR056646">
    <property type="entry name" value="DUF7744"/>
</dbReference>
<dbReference type="Proteomes" id="UP000184196">
    <property type="component" value="Unassembled WGS sequence"/>
</dbReference>
<organism evidence="2 3">
    <name type="scientific">Desulfofundulus australicus DSM 11792</name>
    <dbReference type="NCBI Taxonomy" id="1121425"/>
    <lineage>
        <taxon>Bacteria</taxon>
        <taxon>Bacillati</taxon>
        <taxon>Bacillota</taxon>
        <taxon>Clostridia</taxon>
        <taxon>Eubacteriales</taxon>
        <taxon>Peptococcaceae</taxon>
        <taxon>Desulfofundulus</taxon>
    </lineage>
</organism>
<evidence type="ECO:0000313" key="3">
    <source>
        <dbReference type="Proteomes" id="UP000184196"/>
    </source>
</evidence>
<name>A0A1M4SNS3_9FIRM</name>
<dbReference type="AlphaFoldDB" id="A0A1M4SNS3"/>
<keyword evidence="3" id="KW-1185">Reference proteome</keyword>
<sequence>MKSVLDACRPRPELLAGTFNPEIFTASLSPVIEFYRGGRGVIDNIYTDAELFFREATYPTQGLRLTLAEVFSRIAGDMTVPAIHRLETAFGGGKTHTLIACTHIAYKGKELGDLIRDILDPGLLPEPGEVAVVGVAGDEIPVHRPKGRALVPYTLWGEIAYQIGGENLYRQVEDEANSHAAPGKAYFDRVFAGRKVLILLDELAQYAARLEAARPDGASQLAAFLMALHGYARNHAGMAVVLTLASTTDAFARQTERLARLISQVRGEEVGEDDALGIGERAVRGVASVVARDAVQVTPVQAAEISSVLTRRLFVFIDREAARETAEEYMAMYRRNANLLPDEASSDDFKGRMIANYPFHPTLVDYLNKKLASAENFQGTRGVLRVLSLAVRSLWQKRQAVPMIHACHLDLREERVVNEILGRTGSSDLLFVLNADIGSVDTGTLEGGHSNAELADRRNPHPEGHPLYEYTWKTVFLHSLVGREEGLSSRIFGLTESEACFCVSFPGLTPPQVRVALEEIGNSAFYLRYEQGKYFASEEPTINSVLARIRRTLKADQVEELLEAAARKVVTGGAGLFHVEHDVSLPEQLPDGKDRPVLGVVSLTAGVVDAEAMLTTKGENRPRERQNLIYLLVPETVVLKGVNDRDGLFENTRARDVMQRIEGTARQVLAMRLLVEKPQSYGVNPRRLEDEDFKERYAERENALLTDVARAYTNFCYPGAAGFVRREIKTGGGEGGAPFIELIRDVLLKDGKLLTGTSTTRADLLNLSQLFFGQGDAVTLKELRENFYRLRSWPVLESPAVFDQIVRAGVQKGVWCVFRLDADESARPAEFYDQESGIPLGVDLSAGGYGLITPQGANRRGWAGGQGPDPAEVRDGVIYAVARNGVSTLREVAESVAGKCGDVPERELQEAVISLVKSGRLFAFHGTPDQEEKPDLIYGSAAALYTPMPGDVLITPEEAVQRGWMTDGRRRFVLEGKEGAQKLLPLLRRLGSLYNKGAGSTIETMDLIDLELPEGGLLRLQLTSVTPGSMKALGELFEVLAGVVQQGERTEAFLEITEPDDGCLFIQELQKR</sequence>